<proteinExistence type="predicted"/>
<dbReference type="OrthoDB" id="411544at2759"/>
<dbReference type="InterPro" id="IPR043502">
    <property type="entry name" value="DNA/RNA_pol_sf"/>
</dbReference>
<dbReference type="EMBL" id="UYJE01009867">
    <property type="protein sequence ID" value="VDI77642.1"/>
    <property type="molecule type" value="Genomic_DNA"/>
</dbReference>
<dbReference type="InterPro" id="IPR052055">
    <property type="entry name" value="Hepadnavirus_pol/RT"/>
</dbReference>
<evidence type="ECO:0000313" key="2">
    <source>
        <dbReference type="Proteomes" id="UP000596742"/>
    </source>
</evidence>
<name>A0A8B6HD68_MYTGA</name>
<comment type="caution">
    <text evidence="1">The sequence shown here is derived from an EMBL/GenBank/DDBJ whole genome shotgun (WGS) entry which is preliminary data.</text>
</comment>
<dbReference type="AlphaFoldDB" id="A0A8B6HD68"/>
<organism evidence="1 2">
    <name type="scientific">Mytilus galloprovincialis</name>
    <name type="common">Mediterranean mussel</name>
    <dbReference type="NCBI Taxonomy" id="29158"/>
    <lineage>
        <taxon>Eukaryota</taxon>
        <taxon>Metazoa</taxon>
        <taxon>Spiralia</taxon>
        <taxon>Lophotrochozoa</taxon>
        <taxon>Mollusca</taxon>
        <taxon>Bivalvia</taxon>
        <taxon>Autobranchia</taxon>
        <taxon>Pteriomorphia</taxon>
        <taxon>Mytilida</taxon>
        <taxon>Mytiloidea</taxon>
        <taxon>Mytilidae</taxon>
        <taxon>Mytilinae</taxon>
        <taxon>Mytilus</taxon>
    </lineage>
</organism>
<dbReference type="Proteomes" id="UP000596742">
    <property type="component" value="Unassembled WGS sequence"/>
</dbReference>
<evidence type="ECO:0008006" key="3">
    <source>
        <dbReference type="Google" id="ProtNLM"/>
    </source>
</evidence>
<sequence length="165" mass="18882">MPMGCSISCATFEKCSTFLHWSIKNKTRSENLDHYLHDFIFVGEAHKNDCFFLMTAFSNVCSSLEVPIANENTEGPCTKLEYLGLLIDSDEMLVRIPDDKIEKLKDQINWVLEKRKVTLKEMQSLTDNLIADALSRGQMKKFREVTSNADPTPLTIPQEFLDLLM</sequence>
<keyword evidence="2" id="KW-1185">Reference proteome</keyword>
<dbReference type="PANTHER" id="PTHR33050">
    <property type="entry name" value="REVERSE TRANSCRIPTASE DOMAIN-CONTAINING PROTEIN"/>
    <property type="match status" value="1"/>
</dbReference>
<accession>A0A8B6HD68</accession>
<dbReference type="SUPFAM" id="SSF56672">
    <property type="entry name" value="DNA/RNA polymerases"/>
    <property type="match status" value="1"/>
</dbReference>
<gene>
    <name evidence="1" type="ORF">MGAL_10B035963</name>
</gene>
<dbReference type="PANTHER" id="PTHR33050:SF8">
    <property type="entry name" value="REVERSE TRANSCRIPTASE DOMAIN-CONTAINING PROTEIN"/>
    <property type="match status" value="1"/>
</dbReference>
<protein>
    <recommendedName>
        <fullName evidence="3">Reverse transcriptase domain-containing protein</fullName>
    </recommendedName>
</protein>
<reference evidence="1" key="1">
    <citation type="submission" date="2018-11" db="EMBL/GenBank/DDBJ databases">
        <authorList>
            <person name="Alioto T."/>
            <person name="Alioto T."/>
        </authorList>
    </citation>
    <scope>NUCLEOTIDE SEQUENCE</scope>
</reference>
<evidence type="ECO:0000313" key="1">
    <source>
        <dbReference type="EMBL" id="VDI77642.1"/>
    </source>
</evidence>